<dbReference type="CDD" id="cd01837">
    <property type="entry name" value="SGNH_plant_lipase_like"/>
    <property type="match status" value="1"/>
</dbReference>
<dbReference type="Pfam" id="PF00657">
    <property type="entry name" value="Lipase_GDSL"/>
    <property type="match status" value="1"/>
</dbReference>
<sequence length="365" mass="40683">MLSSTFHLLVHAKYLIMWFMVASTILFSIVESNKEAPFPAMFVFGDSLIDPGNNNDLFTLAKADFYPNGIDFAMGVTGRYCNGGTLVDHLGNLLGLPLIPPFNNPNTRGSNILKGVNYASGAAGILWDTGLIYGDVFTMDEQIQNFRETLDELSRLLGNETQDFVGRSVFFICMGANDYINNYLHPLTRKDNKYTATAYVQLLIQEYRRQIKEIYDLGARKFLIAGIPALGCTPNQIGASSDSRGECVKSSNQLALQFNSHVQVLVQELNTTLAASSFLFWDTFQPLYSIISNYSLYGFKYPNKACCGGGRAKGQIICLPVLPLECHNRSEYIFWDPFHPTDAMNAIVSKDAYNLLLQSWDLSAL</sequence>
<dbReference type="Gene3D" id="3.40.50.1110">
    <property type="entry name" value="SGNH hydrolase"/>
    <property type="match status" value="1"/>
</dbReference>
<evidence type="ECO:0000256" key="5">
    <source>
        <dbReference type="ARBA" id="ARBA00022801"/>
    </source>
</evidence>
<organism evidence="9 10">
    <name type="scientific">Canna indica</name>
    <name type="common">Indian-shot</name>
    <dbReference type="NCBI Taxonomy" id="4628"/>
    <lineage>
        <taxon>Eukaryota</taxon>
        <taxon>Viridiplantae</taxon>
        <taxon>Streptophyta</taxon>
        <taxon>Embryophyta</taxon>
        <taxon>Tracheophyta</taxon>
        <taxon>Spermatophyta</taxon>
        <taxon>Magnoliopsida</taxon>
        <taxon>Liliopsida</taxon>
        <taxon>Zingiberales</taxon>
        <taxon>Cannaceae</taxon>
        <taxon>Canna</taxon>
    </lineage>
</organism>
<keyword evidence="4" id="KW-0732">Signal</keyword>
<reference evidence="9 10" key="1">
    <citation type="submission" date="2023-10" db="EMBL/GenBank/DDBJ databases">
        <title>Chromosome-scale genome assembly provides insights into flower coloration mechanisms of Canna indica.</title>
        <authorList>
            <person name="Li C."/>
        </authorList>
    </citation>
    <scope>NUCLEOTIDE SEQUENCE [LARGE SCALE GENOMIC DNA]</scope>
    <source>
        <tissue evidence="9">Flower</tissue>
    </source>
</reference>
<dbReference type="Proteomes" id="UP001327560">
    <property type="component" value="Chromosome 6"/>
</dbReference>
<keyword evidence="8" id="KW-0812">Transmembrane</keyword>
<evidence type="ECO:0000313" key="10">
    <source>
        <dbReference type="Proteomes" id="UP001327560"/>
    </source>
</evidence>
<dbReference type="InterPro" id="IPR051238">
    <property type="entry name" value="GDSL_esterase/lipase"/>
</dbReference>
<keyword evidence="3" id="KW-0964">Secreted</keyword>
<feature type="transmembrane region" description="Helical" evidence="8">
    <location>
        <begin position="12"/>
        <end position="30"/>
    </location>
</feature>
<evidence type="ECO:0000256" key="3">
    <source>
        <dbReference type="ARBA" id="ARBA00022525"/>
    </source>
</evidence>
<comment type="subcellular location">
    <subcellularLocation>
        <location evidence="1">Secreted</location>
    </subcellularLocation>
</comment>
<accession>A0AAQ3QHW4</accession>
<evidence type="ECO:0000256" key="6">
    <source>
        <dbReference type="ARBA" id="ARBA00022963"/>
    </source>
</evidence>
<evidence type="ECO:0000313" key="9">
    <source>
        <dbReference type="EMBL" id="WOL11804.1"/>
    </source>
</evidence>
<keyword evidence="8" id="KW-0472">Membrane</keyword>
<protein>
    <submittedName>
        <fullName evidence="9">GDSL esterase/lipase</fullName>
    </submittedName>
</protein>
<dbReference type="AlphaFoldDB" id="A0AAQ3QHW4"/>
<dbReference type="EMBL" id="CP136895">
    <property type="protein sequence ID" value="WOL11804.1"/>
    <property type="molecule type" value="Genomic_DNA"/>
</dbReference>
<evidence type="ECO:0000256" key="1">
    <source>
        <dbReference type="ARBA" id="ARBA00004613"/>
    </source>
</evidence>
<comment type="similarity">
    <text evidence="2">Belongs to the 'GDSL' lipolytic enzyme family.</text>
</comment>
<dbReference type="SUPFAM" id="SSF52266">
    <property type="entry name" value="SGNH hydrolase"/>
    <property type="match status" value="1"/>
</dbReference>
<evidence type="ECO:0000256" key="4">
    <source>
        <dbReference type="ARBA" id="ARBA00022729"/>
    </source>
</evidence>
<dbReference type="InterPro" id="IPR035669">
    <property type="entry name" value="SGNH_plant_lipase-like"/>
</dbReference>
<dbReference type="InterPro" id="IPR001087">
    <property type="entry name" value="GDSL"/>
</dbReference>
<evidence type="ECO:0000256" key="8">
    <source>
        <dbReference type="SAM" id="Phobius"/>
    </source>
</evidence>
<keyword evidence="10" id="KW-1185">Reference proteome</keyword>
<dbReference type="GO" id="GO:0016788">
    <property type="term" value="F:hydrolase activity, acting on ester bonds"/>
    <property type="evidence" value="ECO:0007669"/>
    <property type="project" value="InterPro"/>
</dbReference>
<proteinExistence type="inferred from homology"/>
<dbReference type="PANTHER" id="PTHR45650:SF8">
    <property type="entry name" value="GDSL ESTERASE_LIPASE"/>
    <property type="match status" value="1"/>
</dbReference>
<name>A0AAQ3QHW4_9LILI</name>
<dbReference type="InterPro" id="IPR036514">
    <property type="entry name" value="SGNH_hydro_sf"/>
</dbReference>
<evidence type="ECO:0000256" key="7">
    <source>
        <dbReference type="ARBA" id="ARBA00023098"/>
    </source>
</evidence>
<evidence type="ECO:0000256" key="2">
    <source>
        <dbReference type="ARBA" id="ARBA00008668"/>
    </source>
</evidence>
<dbReference type="GO" id="GO:0016042">
    <property type="term" value="P:lipid catabolic process"/>
    <property type="evidence" value="ECO:0007669"/>
    <property type="project" value="UniProtKB-KW"/>
</dbReference>
<keyword evidence="7" id="KW-0443">Lipid metabolism</keyword>
<keyword evidence="6" id="KW-0442">Lipid degradation</keyword>
<dbReference type="PANTHER" id="PTHR45650">
    <property type="entry name" value="GDSL-LIKE LIPASE/ACYLHYDROLASE-RELATED"/>
    <property type="match status" value="1"/>
</dbReference>
<dbReference type="GO" id="GO:0005576">
    <property type="term" value="C:extracellular region"/>
    <property type="evidence" value="ECO:0007669"/>
    <property type="project" value="UniProtKB-SubCell"/>
</dbReference>
<keyword evidence="8" id="KW-1133">Transmembrane helix</keyword>
<gene>
    <name evidence="9" type="ORF">Cni_G20568</name>
</gene>
<keyword evidence="5" id="KW-0378">Hydrolase</keyword>